<dbReference type="AlphaFoldDB" id="A0A1V2TN38"/>
<dbReference type="InterPro" id="IPR004401">
    <property type="entry name" value="YbaB/EbfC"/>
</dbReference>
<dbReference type="Proteomes" id="UP000188836">
    <property type="component" value="Unassembled WGS sequence"/>
</dbReference>
<evidence type="ECO:0000256" key="1">
    <source>
        <dbReference type="SAM" id="MobiDB-lite"/>
    </source>
</evidence>
<dbReference type="Gene3D" id="3.30.1310.10">
    <property type="entry name" value="Nucleoid-associated protein YbaB-like domain"/>
    <property type="match status" value="1"/>
</dbReference>
<reference evidence="2 3" key="1">
    <citation type="journal article" date="2016" name="Antonie Van Leeuwenhoek">
        <title>Nocardia donostiensis sp. nov., isolated from human respiratory specimens.</title>
        <authorList>
            <person name="Ercibengoa M."/>
            <person name="Bell M."/>
            <person name="Marimon J.M."/>
            <person name="Humrighouse B."/>
            <person name="Klenk H.P."/>
            <person name="Potter G."/>
            <person name="Perez-Trallero E."/>
        </authorList>
    </citation>
    <scope>NUCLEOTIDE SEQUENCE [LARGE SCALE GENOMIC DNA]</scope>
    <source>
        <strain evidence="2 3">X1655</strain>
    </source>
</reference>
<dbReference type="EMBL" id="MUMY01000001">
    <property type="protein sequence ID" value="ONM50761.1"/>
    <property type="molecule type" value="Genomic_DNA"/>
</dbReference>
<accession>A0A1V2TN38</accession>
<organism evidence="2 3">
    <name type="scientific">Nocardia donostiensis</name>
    <dbReference type="NCBI Taxonomy" id="1538463"/>
    <lineage>
        <taxon>Bacteria</taxon>
        <taxon>Bacillati</taxon>
        <taxon>Actinomycetota</taxon>
        <taxon>Actinomycetes</taxon>
        <taxon>Mycobacteriales</taxon>
        <taxon>Nocardiaceae</taxon>
        <taxon>Nocardia</taxon>
    </lineage>
</organism>
<dbReference type="STRING" id="1538463.B0T36_01160"/>
<dbReference type="SUPFAM" id="SSF82607">
    <property type="entry name" value="YbaB-like"/>
    <property type="match status" value="1"/>
</dbReference>
<dbReference type="Pfam" id="PF02575">
    <property type="entry name" value="YbaB_DNA_bd"/>
    <property type="match status" value="1"/>
</dbReference>
<evidence type="ECO:0000313" key="2">
    <source>
        <dbReference type="EMBL" id="ONM50761.1"/>
    </source>
</evidence>
<proteinExistence type="predicted"/>
<dbReference type="GO" id="GO:0003677">
    <property type="term" value="F:DNA binding"/>
    <property type="evidence" value="ECO:0007669"/>
    <property type="project" value="InterPro"/>
</dbReference>
<gene>
    <name evidence="2" type="ORF">B0T46_01010</name>
</gene>
<feature type="region of interest" description="Disordered" evidence="1">
    <location>
        <begin position="101"/>
        <end position="163"/>
    </location>
</feature>
<dbReference type="InterPro" id="IPR036894">
    <property type="entry name" value="YbaB-like_sf"/>
</dbReference>
<keyword evidence="3" id="KW-1185">Reference proteome</keyword>
<evidence type="ECO:0008006" key="4">
    <source>
        <dbReference type="Google" id="ProtNLM"/>
    </source>
</evidence>
<evidence type="ECO:0000313" key="3">
    <source>
        <dbReference type="Proteomes" id="UP000188836"/>
    </source>
</evidence>
<comment type="caution">
    <text evidence="2">The sequence shown here is derived from an EMBL/GenBank/DDBJ whole genome shotgun (WGS) entry which is preliminary data.</text>
</comment>
<protein>
    <recommendedName>
        <fullName evidence="4">YbaB/EbfC DNA-binding family protein</fullName>
    </recommendedName>
</protein>
<name>A0A1V2TN38_9NOCA</name>
<sequence>MSMARLTDLFDSVQAGMKSIEAMQQKWALLTATGSAARKRVTVSVNAEGTVIETVFSDDVGDLSFDELAKAVTQAAQAAMVELRRKTADLMAPVQEHDARVPKLSELAPGAPDLIDLVPEPPRVSLAPPGSPERRAADSEGMEFPDAEQLGEPSRPGVTDSSW</sequence>